<evidence type="ECO:0000256" key="18">
    <source>
        <dbReference type="ARBA" id="ARBA00023228"/>
    </source>
</evidence>
<dbReference type="Gene3D" id="3.50.30.30">
    <property type="match status" value="1"/>
</dbReference>
<evidence type="ECO:0000256" key="4">
    <source>
        <dbReference type="ARBA" id="ARBA00004613"/>
    </source>
</evidence>
<evidence type="ECO:0000313" key="22">
    <source>
        <dbReference type="EMBL" id="WHY88517.1"/>
    </source>
</evidence>
<evidence type="ECO:0000256" key="13">
    <source>
        <dbReference type="ARBA" id="ARBA00022833"/>
    </source>
</evidence>
<keyword evidence="9" id="KW-0479">Metal-binding</keyword>
<dbReference type="GO" id="GO:0005576">
    <property type="term" value="C:extracellular region"/>
    <property type="evidence" value="ECO:0007669"/>
    <property type="project" value="UniProtKB-SubCell"/>
</dbReference>
<keyword evidence="8" id="KW-0645">Protease</keyword>
<dbReference type="PANTHER" id="PTHR12053">
    <property type="entry name" value="PROTEASE FAMILY M28 PLASMA GLUTAMATE CARBOXYPEPTIDASE-RELATED"/>
    <property type="match status" value="1"/>
</dbReference>
<keyword evidence="23" id="KW-1185">Reference proteome</keyword>
<dbReference type="InterPro" id="IPR039866">
    <property type="entry name" value="CPQ"/>
</dbReference>
<evidence type="ECO:0000256" key="12">
    <source>
        <dbReference type="ARBA" id="ARBA00022824"/>
    </source>
</evidence>
<sequence length="584" mass="65877">MNSGLSPIEYEITSEIDSNQLLEFNREIAKEVRLSGSTEELRAFEYAKRTLESYGLSTKLTFHDAYISIPGRASLVAGNQDIACITHSMAPSTDVEGLKGTAVYIGEFSEEKLKLVDGRIAVVESIALPEILLQLEASKAIGAIFINGPYTHEMIVSTVWGSPSEENIDSMPKIPVVSINNENGLTLRSLIDQGENDVIFHARVDTKWIKTPTLTAEIRGNEEADHFVLFSGHIDSWHYGAMDNGSANATMMEVARVLSKFQKNMKRSLRFAFWSGHSHGRYSGSQNYCDSHWEEIHENCVMHFYVDSVGGKGATILSESNCMAETKEIAAEYVWKIAEQKFIGSRYGRYADQSFWGAGVPSLFMGMSEQPISADPNSKMVFELFKGKKAGGFGWWWHTVEDTIDKIDPVNLKRDCEIYALSIYKVLMDPIVPINQVAAVKELKKLVDEYWAISSDHIDLGLTQSRLSSLETMLNEIYQHKTKDTLPKEDLKELNQSLIRISRILVPLNYVENDIFDHDPANKTCPLPALSSIRKMSEVEKNSHEFHLIQTSLRRKINKVNYSLKRAIEETEALRIMVNKDQIK</sequence>
<evidence type="ECO:0000256" key="16">
    <source>
        <dbReference type="ARBA" id="ARBA00023145"/>
    </source>
</evidence>
<keyword evidence="17" id="KW-0325">Glycoprotein</keyword>
<dbReference type="GO" id="GO:0006508">
    <property type="term" value="P:proteolysis"/>
    <property type="evidence" value="ECO:0007669"/>
    <property type="project" value="UniProtKB-KW"/>
</dbReference>
<evidence type="ECO:0000256" key="1">
    <source>
        <dbReference type="ARBA" id="ARBA00004240"/>
    </source>
</evidence>
<keyword evidence="10" id="KW-0732">Signal</keyword>
<evidence type="ECO:0000313" key="23">
    <source>
        <dbReference type="Proteomes" id="UP001178288"/>
    </source>
</evidence>
<dbReference type="GO" id="GO:0004180">
    <property type="term" value="F:carboxypeptidase activity"/>
    <property type="evidence" value="ECO:0007669"/>
    <property type="project" value="UniProtKB-KW"/>
</dbReference>
<keyword evidence="6" id="KW-0964">Secreted</keyword>
<evidence type="ECO:0000256" key="5">
    <source>
        <dbReference type="ARBA" id="ARBA00014116"/>
    </source>
</evidence>
<dbReference type="PANTHER" id="PTHR12053:SF3">
    <property type="entry name" value="CARBOXYPEPTIDASE Q"/>
    <property type="match status" value="1"/>
</dbReference>
<evidence type="ECO:0000256" key="19">
    <source>
        <dbReference type="ARBA" id="ARBA00025833"/>
    </source>
</evidence>
<proteinExistence type="predicted"/>
<evidence type="ECO:0000256" key="6">
    <source>
        <dbReference type="ARBA" id="ARBA00022525"/>
    </source>
</evidence>
<dbReference type="EMBL" id="CP126114">
    <property type="protein sequence ID" value="WHY88517.1"/>
    <property type="molecule type" value="Genomic_DNA"/>
</dbReference>
<name>A0AA95MSA9_9BACI</name>
<dbReference type="InterPro" id="IPR007484">
    <property type="entry name" value="Peptidase_M28"/>
</dbReference>
<dbReference type="GO" id="GO:0046872">
    <property type="term" value="F:metal ion binding"/>
    <property type="evidence" value="ECO:0007669"/>
    <property type="project" value="UniProtKB-KW"/>
</dbReference>
<dbReference type="KEGG" id="nnv:QNH39_12030"/>
<dbReference type="AlphaFoldDB" id="A0AA95MSA9"/>
<evidence type="ECO:0000256" key="14">
    <source>
        <dbReference type="ARBA" id="ARBA00023034"/>
    </source>
</evidence>
<keyword evidence="18" id="KW-0458">Lysosome</keyword>
<dbReference type="Gene3D" id="3.40.630.10">
    <property type="entry name" value="Zn peptidases"/>
    <property type="match status" value="1"/>
</dbReference>
<evidence type="ECO:0000256" key="10">
    <source>
        <dbReference type="ARBA" id="ARBA00022729"/>
    </source>
</evidence>
<dbReference type="SUPFAM" id="SSF53187">
    <property type="entry name" value="Zn-dependent exopeptidases"/>
    <property type="match status" value="1"/>
</dbReference>
<organism evidence="22 23">
    <name type="scientific">Neobacillus novalis</name>
    <dbReference type="NCBI Taxonomy" id="220687"/>
    <lineage>
        <taxon>Bacteria</taxon>
        <taxon>Bacillati</taxon>
        <taxon>Bacillota</taxon>
        <taxon>Bacilli</taxon>
        <taxon>Bacillales</taxon>
        <taxon>Bacillaceae</taxon>
        <taxon>Neobacillus</taxon>
    </lineage>
</organism>
<evidence type="ECO:0000256" key="7">
    <source>
        <dbReference type="ARBA" id="ARBA00022645"/>
    </source>
</evidence>
<keyword evidence="7" id="KW-0121">Carboxypeptidase</keyword>
<keyword evidence="11" id="KW-0378">Hydrolase</keyword>
<evidence type="ECO:0000256" key="15">
    <source>
        <dbReference type="ARBA" id="ARBA00023049"/>
    </source>
</evidence>
<evidence type="ECO:0000256" key="9">
    <source>
        <dbReference type="ARBA" id="ARBA00022723"/>
    </source>
</evidence>
<evidence type="ECO:0000259" key="21">
    <source>
        <dbReference type="Pfam" id="PF04389"/>
    </source>
</evidence>
<evidence type="ECO:0000256" key="2">
    <source>
        <dbReference type="ARBA" id="ARBA00004371"/>
    </source>
</evidence>
<keyword evidence="12" id="KW-0256">Endoplasmic reticulum</keyword>
<keyword evidence="13" id="KW-0862">Zinc</keyword>
<comment type="subunit">
    <text evidence="19">Homodimer. The monomeric form is inactive while the homodimer is active.</text>
</comment>
<dbReference type="GO" id="GO:0070573">
    <property type="term" value="F:metallodipeptidase activity"/>
    <property type="evidence" value="ECO:0007669"/>
    <property type="project" value="InterPro"/>
</dbReference>
<evidence type="ECO:0000256" key="17">
    <source>
        <dbReference type="ARBA" id="ARBA00023180"/>
    </source>
</evidence>
<dbReference type="RefSeq" id="WP_066086534.1">
    <property type="nucleotide sequence ID" value="NZ_CP126114.1"/>
</dbReference>
<reference evidence="22" key="1">
    <citation type="submission" date="2023-05" db="EMBL/GenBank/DDBJ databases">
        <title>Comparative genomics of Bacillaceae isolates and their secondary metabolite potential.</title>
        <authorList>
            <person name="Song L."/>
            <person name="Nielsen L.J."/>
            <person name="Mohite O."/>
            <person name="Xu X."/>
            <person name="Weber T."/>
            <person name="Kovacs A.T."/>
        </authorList>
    </citation>
    <scope>NUCLEOTIDE SEQUENCE</scope>
    <source>
        <strain evidence="22">XLM17</strain>
    </source>
</reference>
<gene>
    <name evidence="22" type="ORF">QNH39_12030</name>
</gene>
<dbReference type="GO" id="GO:0005764">
    <property type="term" value="C:lysosome"/>
    <property type="evidence" value="ECO:0007669"/>
    <property type="project" value="UniProtKB-SubCell"/>
</dbReference>
<dbReference type="Pfam" id="PF04389">
    <property type="entry name" value="Peptidase_M28"/>
    <property type="match status" value="1"/>
</dbReference>
<keyword evidence="14" id="KW-0333">Golgi apparatus</keyword>
<evidence type="ECO:0000256" key="20">
    <source>
        <dbReference type="ARBA" id="ARBA00033328"/>
    </source>
</evidence>
<keyword evidence="16" id="KW-0865">Zymogen</keyword>
<evidence type="ECO:0000256" key="3">
    <source>
        <dbReference type="ARBA" id="ARBA00004555"/>
    </source>
</evidence>
<protein>
    <recommendedName>
        <fullName evidence="5">Carboxypeptidase Q</fullName>
    </recommendedName>
    <alternativeName>
        <fullName evidence="20">Plasma glutamate carboxypeptidase</fullName>
    </alternativeName>
</protein>
<evidence type="ECO:0000256" key="11">
    <source>
        <dbReference type="ARBA" id="ARBA00022801"/>
    </source>
</evidence>
<accession>A0AA95MSA9</accession>
<evidence type="ECO:0000256" key="8">
    <source>
        <dbReference type="ARBA" id="ARBA00022670"/>
    </source>
</evidence>
<feature type="domain" description="Peptidase M28" evidence="21">
    <location>
        <begin position="215"/>
        <end position="414"/>
    </location>
</feature>
<dbReference type="Proteomes" id="UP001178288">
    <property type="component" value="Chromosome"/>
</dbReference>
<comment type="subcellular location">
    <subcellularLocation>
        <location evidence="1">Endoplasmic reticulum</location>
    </subcellularLocation>
    <subcellularLocation>
        <location evidence="3">Golgi apparatus</location>
    </subcellularLocation>
    <subcellularLocation>
        <location evidence="2">Lysosome</location>
    </subcellularLocation>
    <subcellularLocation>
        <location evidence="4">Secreted</location>
    </subcellularLocation>
</comment>
<keyword evidence="15" id="KW-0482">Metalloprotease</keyword>